<evidence type="ECO:0008006" key="3">
    <source>
        <dbReference type="Google" id="ProtNLM"/>
    </source>
</evidence>
<keyword evidence="2" id="KW-1185">Reference proteome</keyword>
<dbReference type="EMBL" id="JBEPTF010000002">
    <property type="protein sequence ID" value="MET4683716.1"/>
    <property type="molecule type" value="Genomic_DNA"/>
</dbReference>
<dbReference type="Proteomes" id="UP001549313">
    <property type="component" value="Unassembled WGS sequence"/>
</dbReference>
<organism evidence="1 2">
    <name type="scientific">Brevundimonas faecalis</name>
    <dbReference type="NCBI Taxonomy" id="947378"/>
    <lineage>
        <taxon>Bacteria</taxon>
        <taxon>Pseudomonadati</taxon>
        <taxon>Pseudomonadota</taxon>
        <taxon>Alphaproteobacteria</taxon>
        <taxon>Caulobacterales</taxon>
        <taxon>Caulobacteraceae</taxon>
        <taxon>Brevundimonas</taxon>
    </lineage>
</organism>
<reference evidence="1 2" key="1">
    <citation type="submission" date="2024-06" db="EMBL/GenBank/DDBJ databases">
        <title>Sorghum-associated microbial communities from plants grown in Nebraska, USA.</title>
        <authorList>
            <person name="Schachtman D."/>
        </authorList>
    </citation>
    <scope>NUCLEOTIDE SEQUENCE [LARGE SCALE GENOMIC DNA]</scope>
    <source>
        <strain evidence="1 2">2814</strain>
    </source>
</reference>
<dbReference type="RefSeq" id="WP_354088671.1">
    <property type="nucleotide sequence ID" value="NZ_JBEPTF010000002.1"/>
</dbReference>
<proteinExistence type="predicted"/>
<gene>
    <name evidence="1" type="ORF">ABIE19_001646</name>
</gene>
<name>A0ABV2RAX0_9CAUL</name>
<protein>
    <recommendedName>
        <fullName evidence="3">MarR family transcriptional regulator</fullName>
    </recommendedName>
</protein>
<sequence length="105" mass="11435">MSDPCIRARPAGAFVLDGYRPGGRWERILRAANQPMTQGEILRAVETGRHSRNVEKIKVHKALAAMRRLGLIARLDQPRGFIATAHGVRTLDAGGSAPNLSEGRP</sequence>
<comment type="caution">
    <text evidence="1">The sequence shown here is derived from an EMBL/GenBank/DDBJ whole genome shotgun (WGS) entry which is preliminary data.</text>
</comment>
<evidence type="ECO:0000313" key="1">
    <source>
        <dbReference type="EMBL" id="MET4683716.1"/>
    </source>
</evidence>
<accession>A0ABV2RAX0</accession>
<evidence type="ECO:0000313" key="2">
    <source>
        <dbReference type="Proteomes" id="UP001549313"/>
    </source>
</evidence>